<organism evidence="10 11">
    <name type="scientific">Microlunatus sagamiharensis</name>
    <dbReference type="NCBI Taxonomy" id="546874"/>
    <lineage>
        <taxon>Bacteria</taxon>
        <taxon>Bacillati</taxon>
        <taxon>Actinomycetota</taxon>
        <taxon>Actinomycetes</taxon>
        <taxon>Propionibacteriales</taxon>
        <taxon>Propionibacteriaceae</taxon>
        <taxon>Microlunatus</taxon>
    </lineage>
</organism>
<dbReference type="InterPro" id="IPR001279">
    <property type="entry name" value="Metallo-B-lactamas"/>
</dbReference>
<feature type="binding site" evidence="8">
    <location>
        <position position="208"/>
    </location>
    <ligand>
        <name>Zn(2+)</name>
        <dbReference type="ChEBI" id="CHEBI:29105"/>
        <label>1</label>
        <note>catalytic</note>
    </ligand>
</feature>
<comment type="catalytic activity">
    <reaction evidence="8">
        <text>Endonucleolytic cleavage of RNA, removing extra 3' nucleotides from tRNA precursor, generating 3' termini of tRNAs. A 3'-hydroxy group is left at the tRNA terminus and a 5'-phosphoryl group is left at the trailer molecule.</text>
        <dbReference type="EC" id="3.1.26.11"/>
    </reaction>
</comment>
<dbReference type="OrthoDB" id="9800940at2"/>
<keyword evidence="5 8" id="KW-0255">Endonuclease</keyword>
<dbReference type="NCBIfam" id="NF000805">
    <property type="entry name" value="PRK00055.2-3"/>
    <property type="match status" value="1"/>
</dbReference>
<evidence type="ECO:0000256" key="2">
    <source>
        <dbReference type="ARBA" id="ARBA00022694"/>
    </source>
</evidence>
<proteinExistence type="inferred from homology"/>
<feature type="binding site" evidence="8">
    <location>
        <position position="266"/>
    </location>
    <ligand>
        <name>Zn(2+)</name>
        <dbReference type="ChEBI" id="CHEBI:29105"/>
        <label>2</label>
        <note>catalytic</note>
    </ligand>
</feature>
<dbReference type="EMBL" id="LT629799">
    <property type="protein sequence ID" value="SDU95886.1"/>
    <property type="molecule type" value="Genomic_DNA"/>
</dbReference>
<sequence length="305" mass="33440">MSVRELVVLGTSSQVPTRTRSHQAAVLRWDDEVVLFDPGEGTQRQLTLAGVPAASISRICLTHLHGDHCLGLPGVLQRIALDGRQKPVDLYFPEAGQEFVDRLRTSSASGPGPDVREHPVAADGVVDTWPGLVLSARALDHRVPAYGWRLVEPDGRRVLRDRLDATGLAGPEVGRLLREGEVVVDGRTVRVEEVTEPRRGQVFAFVMDTRRCAAAVELCRDADLAVTESTYLRTEAHLAQDYAHLTAADAAGIAAEAGVRRLVLTHYSSRHPDEQVFADEAREVVPGLDVLAVRDLDRVEVPRRR</sequence>
<dbReference type="Gene3D" id="3.60.15.10">
    <property type="entry name" value="Ribonuclease Z/Hydroxyacylglutathione hydrolase-like"/>
    <property type="match status" value="1"/>
</dbReference>
<dbReference type="RefSeq" id="WP_091074927.1">
    <property type="nucleotide sequence ID" value="NZ_LT629799.1"/>
</dbReference>
<dbReference type="AlphaFoldDB" id="A0A1H2MTK6"/>
<evidence type="ECO:0000256" key="1">
    <source>
        <dbReference type="ARBA" id="ARBA00011738"/>
    </source>
</evidence>
<evidence type="ECO:0000256" key="5">
    <source>
        <dbReference type="ARBA" id="ARBA00022759"/>
    </source>
</evidence>
<dbReference type="InterPro" id="IPR036866">
    <property type="entry name" value="RibonucZ/Hydroxyglut_hydro"/>
</dbReference>
<keyword evidence="3 8" id="KW-0540">Nuclease</keyword>
<dbReference type="InterPro" id="IPR013471">
    <property type="entry name" value="RNase_Z/BN"/>
</dbReference>
<accession>A0A1H2MTK6</accession>
<evidence type="ECO:0000313" key="10">
    <source>
        <dbReference type="EMBL" id="SDU95886.1"/>
    </source>
</evidence>
<dbReference type="EC" id="3.1.26.11" evidence="8"/>
<feature type="binding site" evidence="8">
    <location>
        <position position="208"/>
    </location>
    <ligand>
        <name>Zn(2+)</name>
        <dbReference type="ChEBI" id="CHEBI:29105"/>
        <label>2</label>
        <note>catalytic</note>
    </ligand>
</feature>
<comment type="similarity">
    <text evidence="8">Belongs to the RNase Z family.</text>
</comment>
<gene>
    <name evidence="8" type="primary">rnz</name>
    <name evidence="10" type="ORF">SAMN04488544_2588</name>
</gene>
<evidence type="ECO:0000256" key="6">
    <source>
        <dbReference type="ARBA" id="ARBA00022801"/>
    </source>
</evidence>
<feature type="binding site" evidence="8">
    <location>
        <position position="68"/>
    </location>
    <ligand>
        <name>Zn(2+)</name>
        <dbReference type="ChEBI" id="CHEBI:29105"/>
        <label>2</label>
        <note>catalytic</note>
    </ligand>
</feature>
<protein>
    <recommendedName>
        <fullName evidence="8">Ribonuclease Z</fullName>
        <shortName evidence="8">RNase Z</shortName>
        <ecNumber evidence="8">3.1.26.11</ecNumber>
    </recommendedName>
    <alternativeName>
        <fullName evidence="8">tRNA 3 endonuclease</fullName>
    </alternativeName>
    <alternativeName>
        <fullName evidence="8">tRNase Z</fullName>
    </alternativeName>
</protein>
<evidence type="ECO:0000256" key="3">
    <source>
        <dbReference type="ARBA" id="ARBA00022722"/>
    </source>
</evidence>
<dbReference type="GO" id="GO:0042781">
    <property type="term" value="F:3'-tRNA processing endoribonuclease activity"/>
    <property type="evidence" value="ECO:0007669"/>
    <property type="project" value="UniProtKB-UniRule"/>
</dbReference>
<evidence type="ECO:0000256" key="8">
    <source>
        <dbReference type="HAMAP-Rule" id="MF_01818"/>
    </source>
</evidence>
<feature type="binding site" evidence="8">
    <location>
        <position position="63"/>
    </location>
    <ligand>
        <name>Zn(2+)</name>
        <dbReference type="ChEBI" id="CHEBI:29105"/>
        <label>1</label>
        <note>catalytic</note>
    </ligand>
</feature>
<comment type="subunit">
    <text evidence="1 8">Homodimer.</text>
</comment>
<keyword evidence="7 8" id="KW-0862">Zinc</keyword>
<keyword evidence="6 8" id="KW-0378">Hydrolase</keyword>
<dbReference type="Proteomes" id="UP000198825">
    <property type="component" value="Chromosome I"/>
</dbReference>
<keyword evidence="4 8" id="KW-0479">Metal-binding</keyword>
<dbReference type="GO" id="GO:0008270">
    <property type="term" value="F:zinc ion binding"/>
    <property type="evidence" value="ECO:0007669"/>
    <property type="project" value="UniProtKB-UniRule"/>
</dbReference>
<feature type="binding site" evidence="8">
    <location>
        <position position="65"/>
    </location>
    <ligand>
        <name>Zn(2+)</name>
        <dbReference type="ChEBI" id="CHEBI:29105"/>
        <label>1</label>
        <note>catalytic</note>
    </ligand>
</feature>
<keyword evidence="11" id="KW-1185">Reference proteome</keyword>
<evidence type="ECO:0000256" key="4">
    <source>
        <dbReference type="ARBA" id="ARBA00022723"/>
    </source>
</evidence>
<comment type="cofactor">
    <cofactor evidence="8">
        <name>Zn(2+)</name>
        <dbReference type="ChEBI" id="CHEBI:29105"/>
    </cofactor>
    <text evidence="8">Binds 2 Zn(2+) ions.</text>
</comment>
<comment type="function">
    <text evidence="8">Zinc phosphodiesterase, which displays some tRNA 3'-processing endonuclease activity. Probably involved in tRNA maturation, by removing a 3'-trailer from precursor tRNA.</text>
</comment>
<keyword evidence="2 8" id="KW-0819">tRNA processing</keyword>
<reference evidence="11" key="1">
    <citation type="submission" date="2016-10" db="EMBL/GenBank/DDBJ databases">
        <authorList>
            <person name="Varghese N."/>
            <person name="Submissions S."/>
        </authorList>
    </citation>
    <scope>NUCLEOTIDE SEQUENCE [LARGE SCALE GENOMIC DNA]</scope>
    <source>
        <strain evidence="11">DSM 21743</strain>
    </source>
</reference>
<feature type="binding site" evidence="8">
    <location>
        <position position="141"/>
    </location>
    <ligand>
        <name>Zn(2+)</name>
        <dbReference type="ChEBI" id="CHEBI:29105"/>
        <label>1</label>
        <note>catalytic</note>
    </ligand>
</feature>
<dbReference type="CDD" id="cd07717">
    <property type="entry name" value="RNaseZ_ZiPD-like_MBL-fold"/>
    <property type="match status" value="1"/>
</dbReference>
<feature type="domain" description="Metallo-beta-lactamase" evidence="9">
    <location>
        <begin position="22"/>
        <end position="121"/>
    </location>
</feature>
<dbReference type="PANTHER" id="PTHR46018:SF2">
    <property type="entry name" value="ZINC PHOSPHODIESTERASE ELAC PROTEIN 1"/>
    <property type="match status" value="1"/>
</dbReference>
<evidence type="ECO:0000256" key="7">
    <source>
        <dbReference type="ARBA" id="ARBA00022833"/>
    </source>
</evidence>
<dbReference type="HAMAP" id="MF_01818">
    <property type="entry name" value="RNase_Z_BN"/>
    <property type="match status" value="1"/>
</dbReference>
<feature type="active site" description="Proton acceptor" evidence="8">
    <location>
        <position position="67"/>
    </location>
</feature>
<dbReference type="SUPFAM" id="SSF56281">
    <property type="entry name" value="Metallo-hydrolase/oxidoreductase"/>
    <property type="match status" value="1"/>
</dbReference>
<evidence type="ECO:0000313" key="11">
    <source>
        <dbReference type="Proteomes" id="UP000198825"/>
    </source>
</evidence>
<name>A0A1H2MTK6_9ACTN</name>
<dbReference type="PANTHER" id="PTHR46018">
    <property type="entry name" value="ZINC PHOSPHODIESTERASE ELAC PROTEIN 1"/>
    <property type="match status" value="1"/>
</dbReference>
<dbReference type="STRING" id="546874.SAMN04488544_2588"/>
<evidence type="ECO:0000259" key="9">
    <source>
        <dbReference type="Pfam" id="PF00753"/>
    </source>
</evidence>
<feature type="binding site" evidence="8">
    <location>
        <position position="67"/>
    </location>
    <ligand>
        <name>Zn(2+)</name>
        <dbReference type="ChEBI" id="CHEBI:29105"/>
        <label>2</label>
        <note>catalytic</note>
    </ligand>
</feature>
<dbReference type="Pfam" id="PF00753">
    <property type="entry name" value="Lactamase_B"/>
    <property type="match status" value="1"/>
</dbReference>